<organism evidence="1">
    <name type="scientific">Acididesulfobacillus acetoxydans</name>
    <dbReference type="NCBI Taxonomy" id="1561005"/>
    <lineage>
        <taxon>Bacteria</taxon>
        <taxon>Bacillati</taxon>
        <taxon>Bacillota</taxon>
        <taxon>Clostridia</taxon>
        <taxon>Eubacteriales</taxon>
        <taxon>Peptococcaceae</taxon>
        <taxon>Acididesulfobacillus</taxon>
    </lineage>
</organism>
<keyword evidence="3" id="KW-1185">Reference proteome</keyword>
<dbReference type="EMBL" id="CDGJ01000019">
    <property type="protein sequence ID" value="CEJ06208.1"/>
    <property type="molecule type" value="Genomic_DNA"/>
</dbReference>
<protein>
    <submittedName>
        <fullName evidence="1">Uncharacterized protein</fullName>
    </submittedName>
</protein>
<proteinExistence type="predicted"/>
<gene>
    <name evidence="1" type="ORF">DEACI_0282</name>
    <name evidence="2" type="ORF">DEACI_0655</name>
</gene>
<dbReference type="AlphaFoldDB" id="A0A8S0XAB4"/>
<dbReference type="KEGG" id="aacx:DEACI_0282"/>
<dbReference type="Proteomes" id="UP000836597">
    <property type="component" value="Chromosome"/>
</dbReference>
<name>A0A8S0XAB4_9FIRM</name>
<sequence length="34" mass="3586">MLTGILAIAATVISLGIICQDHCAYRKKAAVQGR</sequence>
<accession>A0A8S0XAB4</accession>
<dbReference type="EMBL" id="LR746496">
    <property type="protein sequence ID" value="CAA7599656.1"/>
    <property type="molecule type" value="Genomic_DNA"/>
</dbReference>
<reference evidence="2" key="1">
    <citation type="submission" date="2014-11" db="EMBL/GenBank/DDBJ databases">
        <authorList>
            <person name="Hornung B.V."/>
        </authorList>
    </citation>
    <scope>NUCLEOTIDE SEQUENCE</scope>
    <source>
        <strain evidence="2">INE</strain>
    </source>
</reference>
<evidence type="ECO:0000313" key="3">
    <source>
        <dbReference type="Proteomes" id="UP001071230"/>
    </source>
</evidence>
<dbReference type="Proteomes" id="UP001071230">
    <property type="component" value="Unassembled WGS sequence"/>
</dbReference>
<evidence type="ECO:0000313" key="1">
    <source>
        <dbReference type="EMBL" id="CAA7599656.1"/>
    </source>
</evidence>
<reference evidence="1" key="2">
    <citation type="submission" date="2020-01" db="EMBL/GenBank/DDBJ databases">
        <authorList>
            <person name="Hornung B."/>
        </authorList>
    </citation>
    <scope>NUCLEOTIDE SEQUENCE</scope>
    <source>
        <strain evidence="1">PacBioINE</strain>
    </source>
</reference>
<evidence type="ECO:0000313" key="2">
    <source>
        <dbReference type="EMBL" id="CEJ06208.1"/>
    </source>
</evidence>